<evidence type="ECO:0000313" key="2">
    <source>
        <dbReference type="EMBL" id="VDN13270.1"/>
    </source>
</evidence>
<dbReference type="AlphaFoldDB" id="A0A3P7LIQ8"/>
<dbReference type="EMBL" id="UYRU01055996">
    <property type="protein sequence ID" value="VDN13270.1"/>
    <property type="molecule type" value="Genomic_DNA"/>
</dbReference>
<feature type="region of interest" description="Disordered" evidence="1">
    <location>
        <begin position="171"/>
        <end position="231"/>
    </location>
</feature>
<feature type="compositionally biased region" description="Polar residues" evidence="1">
    <location>
        <begin position="201"/>
        <end position="231"/>
    </location>
</feature>
<evidence type="ECO:0000313" key="3">
    <source>
        <dbReference type="Proteomes" id="UP000281553"/>
    </source>
</evidence>
<dbReference type="Proteomes" id="UP000281553">
    <property type="component" value="Unassembled WGS sequence"/>
</dbReference>
<evidence type="ECO:0000256" key="1">
    <source>
        <dbReference type="SAM" id="MobiDB-lite"/>
    </source>
</evidence>
<organism evidence="2 3">
    <name type="scientific">Dibothriocephalus latus</name>
    <name type="common">Fish tapeworm</name>
    <name type="synonym">Diphyllobothrium latum</name>
    <dbReference type="NCBI Taxonomy" id="60516"/>
    <lineage>
        <taxon>Eukaryota</taxon>
        <taxon>Metazoa</taxon>
        <taxon>Spiralia</taxon>
        <taxon>Lophotrochozoa</taxon>
        <taxon>Platyhelminthes</taxon>
        <taxon>Cestoda</taxon>
        <taxon>Eucestoda</taxon>
        <taxon>Diphyllobothriidea</taxon>
        <taxon>Diphyllobothriidae</taxon>
        <taxon>Dibothriocephalus</taxon>
    </lineage>
</organism>
<reference evidence="2 3" key="1">
    <citation type="submission" date="2018-11" db="EMBL/GenBank/DDBJ databases">
        <authorList>
            <consortium name="Pathogen Informatics"/>
        </authorList>
    </citation>
    <scope>NUCLEOTIDE SEQUENCE [LARGE SCALE GENOMIC DNA]</scope>
</reference>
<keyword evidence="3" id="KW-1185">Reference proteome</keyword>
<dbReference type="OrthoDB" id="21128at2759"/>
<protein>
    <submittedName>
        <fullName evidence="2">Uncharacterized protein</fullName>
    </submittedName>
</protein>
<accession>A0A3P7LIQ8</accession>
<gene>
    <name evidence="2" type="ORF">DILT_LOCUS9101</name>
</gene>
<sequence>MLCPPGVLYLSSSFSSSDTPKMVEPLRQSAIRTIEDAVRNLPSMLADQMMRVLNDPKFAQYLAGHINCAVAPSLSTAYREELRGVLVPAFNNGIQLLLKDLDVILKTGLQQYLQLVHARIHDGTMASKEKIDMMTKSLEDTINRISTELSTLISRKLKECTSIATVATGSTAPVLMDQPSSTRPDTSRQRKQSHSHLAKPTSMTNLTAANNPTPSQAPAPRQKQSPPLSSDVNDAYVSAMVAIRAGQLTKALELVSILLSARPFWVF</sequence>
<name>A0A3P7LIQ8_DIBLA</name>
<proteinExistence type="predicted"/>